<dbReference type="AlphaFoldDB" id="A0ABD5PPH2"/>
<dbReference type="InterPro" id="IPR016024">
    <property type="entry name" value="ARM-type_fold"/>
</dbReference>
<dbReference type="EMBL" id="JBHSFA010000005">
    <property type="protein sequence ID" value="MFC4542442.1"/>
    <property type="molecule type" value="Genomic_DNA"/>
</dbReference>
<dbReference type="Pfam" id="PF13646">
    <property type="entry name" value="HEAT_2"/>
    <property type="match status" value="1"/>
</dbReference>
<evidence type="ECO:0000313" key="1">
    <source>
        <dbReference type="EMBL" id="MFC4542442.1"/>
    </source>
</evidence>
<proteinExistence type="predicted"/>
<reference evidence="1 2" key="1">
    <citation type="journal article" date="2019" name="Int. J. Syst. Evol. Microbiol.">
        <title>The Global Catalogue of Microorganisms (GCM) 10K type strain sequencing project: providing services to taxonomists for standard genome sequencing and annotation.</title>
        <authorList>
            <consortium name="The Broad Institute Genomics Platform"/>
            <consortium name="The Broad Institute Genome Sequencing Center for Infectious Disease"/>
            <person name="Wu L."/>
            <person name="Ma J."/>
        </authorList>
    </citation>
    <scope>NUCLEOTIDE SEQUENCE [LARGE SCALE GENOMIC DNA]</scope>
    <source>
        <strain evidence="1 2">WLHS5</strain>
    </source>
</reference>
<name>A0ABD5PPH2_9EURY</name>
<gene>
    <name evidence="1" type="ORF">ACFO5R_10955</name>
</gene>
<keyword evidence="2" id="KW-1185">Reference proteome</keyword>
<organism evidence="1 2">
    <name type="scientific">Halosolutus amylolyticus</name>
    <dbReference type="NCBI Taxonomy" id="2932267"/>
    <lineage>
        <taxon>Archaea</taxon>
        <taxon>Methanobacteriati</taxon>
        <taxon>Methanobacteriota</taxon>
        <taxon>Stenosarchaea group</taxon>
        <taxon>Halobacteria</taxon>
        <taxon>Halobacteriales</taxon>
        <taxon>Natrialbaceae</taxon>
        <taxon>Halosolutus</taxon>
    </lineage>
</organism>
<dbReference type="SUPFAM" id="SSF48371">
    <property type="entry name" value="ARM repeat"/>
    <property type="match status" value="1"/>
</dbReference>
<sequence length="79" mass="8626">MEDWIPALVEHLDHPTPVVRRNVCKALGHLEVTIVVNQLSLVADSDPDDGVQETASWAVGQLRTDPATARCSSFCPCRS</sequence>
<protein>
    <submittedName>
        <fullName evidence="1">HEAT repeat domain-containing protein</fullName>
    </submittedName>
</protein>
<comment type="caution">
    <text evidence="1">The sequence shown here is derived from an EMBL/GenBank/DDBJ whole genome shotgun (WGS) entry which is preliminary data.</text>
</comment>
<dbReference type="Proteomes" id="UP001595898">
    <property type="component" value="Unassembled WGS sequence"/>
</dbReference>
<evidence type="ECO:0000313" key="2">
    <source>
        <dbReference type="Proteomes" id="UP001595898"/>
    </source>
</evidence>
<dbReference type="Gene3D" id="1.25.10.10">
    <property type="entry name" value="Leucine-rich Repeat Variant"/>
    <property type="match status" value="1"/>
</dbReference>
<dbReference type="RefSeq" id="WP_382182065.1">
    <property type="nucleotide sequence ID" value="NZ_JALIQP010000004.1"/>
</dbReference>
<accession>A0ABD5PPH2</accession>
<dbReference type="InterPro" id="IPR011989">
    <property type="entry name" value="ARM-like"/>
</dbReference>